<evidence type="ECO:0000313" key="4">
    <source>
        <dbReference type="RefSeq" id="XP_055873793.1"/>
    </source>
</evidence>
<dbReference type="Pfam" id="PF17517">
    <property type="entry name" value="IgGFc_binding"/>
    <property type="match status" value="1"/>
</dbReference>
<keyword evidence="1" id="KW-0472">Membrane</keyword>
<accession>A0A9W2ZFT4</accession>
<proteinExistence type="predicted"/>
<dbReference type="AlphaFoldDB" id="A0A9W2ZFT4"/>
<dbReference type="PANTHER" id="PTHR46534:SF1">
    <property type="entry name" value="IGGFC-BINDING PROTEIN N-TERMINAL DOMAIN-CONTAINING PROTEIN"/>
    <property type="match status" value="1"/>
</dbReference>
<feature type="transmembrane region" description="Helical" evidence="1">
    <location>
        <begin position="7"/>
        <end position="28"/>
    </location>
</feature>
<protein>
    <submittedName>
        <fullName evidence="4">Uncharacterized protein LOC106078937</fullName>
    </submittedName>
</protein>
<name>A0A9W2ZFT4_BIOGL</name>
<keyword evidence="1" id="KW-1133">Transmembrane helix</keyword>
<evidence type="ECO:0000256" key="1">
    <source>
        <dbReference type="SAM" id="Phobius"/>
    </source>
</evidence>
<dbReference type="CDD" id="cd19941">
    <property type="entry name" value="TIL"/>
    <property type="match status" value="1"/>
</dbReference>
<keyword evidence="3" id="KW-1185">Reference proteome</keyword>
<gene>
    <name evidence="4" type="primary">LOC106078937</name>
</gene>
<reference evidence="4" key="1">
    <citation type="submission" date="2025-08" db="UniProtKB">
        <authorList>
            <consortium name="RefSeq"/>
        </authorList>
    </citation>
    <scope>IDENTIFICATION</scope>
</reference>
<organism evidence="3 4">
    <name type="scientific">Biomphalaria glabrata</name>
    <name type="common">Bloodfluke planorb</name>
    <name type="synonym">Freshwater snail</name>
    <dbReference type="NCBI Taxonomy" id="6526"/>
    <lineage>
        <taxon>Eukaryota</taxon>
        <taxon>Metazoa</taxon>
        <taxon>Spiralia</taxon>
        <taxon>Lophotrochozoa</taxon>
        <taxon>Mollusca</taxon>
        <taxon>Gastropoda</taxon>
        <taxon>Heterobranchia</taxon>
        <taxon>Euthyneura</taxon>
        <taxon>Panpulmonata</taxon>
        <taxon>Hygrophila</taxon>
        <taxon>Lymnaeoidea</taxon>
        <taxon>Planorbidae</taxon>
        <taxon>Biomphalaria</taxon>
    </lineage>
</organism>
<dbReference type="GeneID" id="106078937"/>
<evidence type="ECO:0000313" key="3">
    <source>
        <dbReference type="Proteomes" id="UP001165740"/>
    </source>
</evidence>
<sequence length="727" mass="81802">MSTRLRCCDPLVALTWISTFCILAILLINRGTKAMYKEEISSASQGTAFVVSMMRNVWSHGHLNSTLMRIFVINSSTRKIILHVDVEPTISYSLSIEPKMTKQIKVTSKMKHEKIGIFNSVHIGTNGNVSVLVINNGLTRDGFMAIPIEAFGMVYTVVTLVGQPVFHVLSSTDDTEVLIQFNDWSALEYGRRAEFVLTFGKKRILPKSIIMVTIKKRYQYFQIHDCGSDKYGKTDFTGTRVSSLNPIGVISGNCETSSKGEYHFMSHVEDMLSPMSSWGFHHYFLSPNHTTDTRLRILAQTPTMNIKIVTNSSTDMVIVTENDDYVERFVESGAQVLISSDVPICVVMFTVAILDYESGDLAMVQLVPSENWLNWYYISIPDLSVAKLRAEMIILILTKDLPGLNIDFKSSTAANVYVRGAKDRPPRVITTLPGFSALIKQLDDSNIHVVYHMDGRKFGCYVKIIMTTGHMYVAAGATYRNVEQYSKSCSRSQRYLYGEDELDNDCDGLVDEELLNKEDDDYDGKVDEDLGIINGSWSPWETQTSCSTRCRSTFGHVGFFRTCSQPEPSKSGRRCVGYDFNPLKDPAENCSTVNVKCPEECDNSSWYYGCERKCPEGCLGQCDRVTGRCLVCKPGYPMTSDYKCNLDFLPLVDNVTANPEGNKNTSSEASNYGHAQGEESSIPDLGWKIYATIIYIGVIIIIGIIYEIYKRYRKHLRCCRCKKGRNR</sequence>
<keyword evidence="1" id="KW-0812">Transmembrane</keyword>
<evidence type="ECO:0000259" key="2">
    <source>
        <dbReference type="Pfam" id="PF17517"/>
    </source>
</evidence>
<dbReference type="InterPro" id="IPR035234">
    <property type="entry name" value="IgGFc-bd_N"/>
</dbReference>
<dbReference type="OMA" id="WISTFCI"/>
<feature type="transmembrane region" description="Helical" evidence="1">
    <location>
        <begin position="689"/>
        <end position="709"/>
    </location>
</feature>
<dbReference type="Proteomes" id="UP001165740">
    <property type="component" value="Chromosome 18"/>
</dbReference>
<dbReference type="OrthoDB" id="10005154at2759"/>
<dbReference type="RefSeq" id="XP_055873793.1">
    <property type="nucleotide sequence ID" value="XM_056017818.1"/>
</dbReference>
<feature type="domain" description="IgGFc-binding protein N-terminal" evidence="2">
    <location>
        <begin position="141"/>
        <end position="406"/>
    </location>
</feature>
<dbReference type="PANTHER" id="PTHR46534">
    <property type="entry name" value="IGGFC_BINDING DOMAIN-CONTAINING PROTEIN"/>
    <property type="match status" value="1"/>
</dbReference>